<feature type="domain" description="DUF7978" evidence="2">
    <location>
        <begin position="3"/>
        <end position="189"/>
    </location>
</feature>
<dbReference type="KEGG" id="haj:DU500_11490"/>
<name>A0A345EDU4_9EURY</name>
<reference evidence="3 6" key="2">
    <citation type="submission" date="2018-07" db="EMBL/GenBank/DDBJ databases">
        <title>Genome sequences of Haloplanus sp. CBA1113.</title>
        <authorList>
            <person name="Kim Y.B."/>
            <person name="Roh S.W."/>
        </authorList>
    </citation>
    <scope>NUCLEOTIDE SEQUENCE [LARGE SCALE GENOMIC DNA]</scope>
    <source>
        <strain evidence="3 6">CBA1113</strain>
    </source>
</reference>
<dbReference type="Pfam" id="PF25933">
    <property type="entry name" value="DUF7978"/>
    <property type="match status" value="1"/>
</dbReference>
<evidence type="ECO:0000313" key="4">
    <source>
        <dbReference type="EMBL" id="AXG10366.1"/>
    </source>
</evidence>
<dbReference type="EMBL" id="CP031148">
    <property type="protein sequence ID" value="AXG10366.1"/>
    <property type="molecule type" value="Genomic_DNA"/>
</dbReference>
<keyword evidence="1" id="KW-0812">Transmembrane</keyword>
<dbReference type="OrthoDB" id="270777at2157"/>
<evidence type="ECO:0000313" key="3">
    <source>
        <dbReference type="EMBL" id="AXG06998.1"/>
    </source>
</evidence>
<feature type="transmembrane region" description="Helical" evidence="1">
    <location>
        <begin position="97"/>
        <end position="115"/>
    </location>
</feature>
<feature type="transmembrane region" description="Helical" evidence="1">
    <location>
        <begin position="168"/>
        <end position="189"/>
    </location>
</feature>
<gene>
    <name evidence="4" type="ORF">DU484_11215</name>
    <name evidence="3" type="ORF">DU500_11490</name>
</gene>
<feature type="transmembrane region" description="Helical" evidence="1">
    <location>
        <begin position="127"/>
        <end position="148"/>
    </location>
</feature>
<proteinExistence type="predicted"/>
<dbReference type="Proteomes" id="UP000253273">
    <property type="component" value="Chromosome"/>
</dbReference>
<dbReference type="EMBL" id="CP031150">
    <property type="protein sequence ID" value="AXG06998.1"/>
    <property type="molecule type" value="Genomic_DNA"/>
</dbReference>
<keyword evidence="1" id="KW-1133">Transmembrane helix</keyword>
<accession>A0A345E476</accession>
<organism evidence="4 5">
    <name type="scientific">Haloplanus rubicundus</name>
    <dbReference type="NCBI Taxonomy" id="1547898"/>
    <lineage>
        <taxon>Archaea</taxon>
        <taxon>Methanobacteriati</taxon>
        <taxon>Methanobacteriota</taxon>
        <taxon>Stenosarchaea group</taxon>
        <taxon>Halobacteria</taxon>
        <taxon>Halobacteriales</taxon>
        <taxon>Haloferacaceae</taxon>
        <taxon>Haloplanus</taxon>
    </lineage>
</organism>
<dbReference type="RefSeq" id="WP_114586132.1">
    <property type="nucleotide sequence ID" value="NZ_CP031148.1"/>
</dbReference>
<feature type="transmembrane region" description="Helical" evidence="1">
    <location>
        <begin position="12"/>
        <end position="36"/>
    </location>
</feature>
<dbReference type="KEGG" id="haq:DU484_11215"/>
<keyword evidence="6" id="KW-1185">Reference proteome</keyword>
<sequence length="196" mass="19677">MSTSGDSDDLPLVEGAIAGAAAWIVGYLLTGLLVLVRLEDTELGELSSNVDGGGNGFEFVGWVFFNSHFVDTVVEADFLGFGGSSTTSFVGGDGFTALLYLVPVALLVGAGLAVGRARGVDGTTDGAVAGVFVVPPYLVLSTVGALLFRVSTEGLGASFSGRPELLPAILLAGVVFPAVFGAIGGIVAAHTGPGRE</sequence>
<keyword evidence="1" id="KW-0472">Membrane</keyword>
<reference evidence="4 5" key="1">
    <citation type="submission" date="2018-07" db="EMBL/GenBank/DDBJ databases">
        <title>Genome sequences of Haloplanus sp. CBA1112.</title>
        <authorList>
            <person name="Kim Y.B."/>
            <person name="Roh S.W."/>
        </authorList>
    </citation>
    <scope>NUCLEOTIDE SEQUENCE [LARGE SCALE GENOMIC DNA]</scope>
    <source>
        <strain evidence="4 5">CBA1112</strain>
    </source>
</reference>
<evidence type="ECO:0000256" key="1">
    <source>
        <dbReference type="SAM" id="Phobius"/>
    </source>
</evidence>
<dbReference type="InterPro" id="IPR058284">
    <property type="entry name" value="DUF7978"/>
</dbReference>
<dbReference type="GeneID" id="37287555"/>
<evidence type="ECO:0000313" key="6">
    <source>
        <dbReference type="Proteomes" id="UP000253273"/>
    </source>
</evidence>
<dbReference type="Proteomes" id="UP000252985">
    <property type="component" value="Chromosome"/>
</dbReference>
<evidence type="ECO:0000259" key="2">
    <source>
        <dbReference type="Pfam" id="PF25933"/>
    </source>
</evidence>
<protein>
    <recommendedName>
        <fullName evidence="2">DUF7978 domain-containing protein</fullName>
    </recommendedName>
</protein>
<dbReference type="AlphaFoldDB" id="A0A345EDU4"/>
<evidence type="ECO:0000313" key="5">
    <source>
        <dbReference type="Proteomes" id="UP000252985"/>
    </source>
</evidence>
<accession>A0A345EDU4</accession>